<feature type="domain" description="Fibronectin type-III" evidence="3">
    <location>
        <begin position="445"/>
        <end position="538"/>
    </location>
</feature>
<dbReference type="InterPro" id="IPR013783">
    <property type="entry name" value="Ig-like_fold"/>
</dbReference>
<dbReference type="EMBL" id="QOQW01000013">
    <property type="protein sequence ID" value="RCK79438.1"/>
    <property type="molecule type" value="Genomic_DNA"/>
</dbReference>
<dbReference type="Gene3D" id="2.60.40.10">
    <property type="entry name" value="Immunoglobulins"/>
    <property type="match status" value="10"/>
</dbReference>
<name>A0A367ZMT3_9BACT</name>
<feature type="domain" description="Fibronectin type-III" evidence="3">
    <location>
        <begin position="1573"/>
        <end position="1665"/>
    </location>
</feature>
<dbReference type="Gene3D" id="3.90.70.10">
    <property type="entry name" value="Cysteine proteinases"/>
    <property type="match status" value="1"/>
</dbReference>
<dbReference type="Pfam" id="PF00112">
    <property type="entry name" value="Peptidase_C1"/>
    <property type="match status" value="1"/>
</dbReference>
<feature type="domain" description="Fibronectin type-III" evidence="3">
    <location>
        <begin position="1296"/>
        <end position="1385"/>
    </location>
</feature>
<dbReference type="SUPFAM" id="SSF49265">
    <property type="entry name" value="Fibronectin type III"/>
    <property type="match status" value="6"/>
</dbReference>
<feature type="domain" description="Fibronectin type-III" evidence="3">
    <location>
        <begin position="542"/>
        <end position="631"/>
    </location>
</feature>
<dbReference type="SMART" id="SM00645">
    <property type="entry name" value="Pept_C1"/>
    <property type="match status" value="1"/>
</dbReference>
<reference evidence="4 5" key="1">
    <citation type="submission" date="2018-05" db="EMBL/GenBank/DDBJ databases">
        <title>A metagenomic window into the 2 km-deep terrestrial subsurface aquifer revealed taxonomically and functionally diverse microbial community comprising novel uncultured bacterial lineages.</title>
        <authorList>
            <person name="Kadnikov V.V."/>
            <person name="Mardanov A.V."/>
            <person name="Beletsky A.V."/>
            <person name="Banks D."/>
            <person name="Pimenov N.V."/>
            <person name="Frank Y.A."/>
            <person name="Karnachuk O.V."/>
            <person name="Ravin N.V."/>
        </authorList>
    </citation>
    <scope>NUCLEOTIDE SEQUENCE [LARGE SCALE GENOMIC DNA]</scope>
    <source>
        <strain evidence="4">BY5</strain>
    </source>
</reference>
<dbReference type="InterPro" id="IPR050991">
    <property type="entry name" value="ECM_Regulatory_Proteins"/>
</dbReference>
<dbReference type="SMART" id="SM00060">
    <property type="entry name" value="FN3"/>
    <property type="match status" value="14"/>
</dbReference>
<dbReference type="Proteomes" id="UP000252355">
    <property type="component" value="Unassembled WGS sequence"/>
</dbReference>
<feature type="domain" description="Fibronectin type-III" evidence="3">
    <location>
        <begin position="734"/>
        <end position="827"/>
    </location>
</feature>
<gene>
    <name evidence="4" type="ORF">OZSIB_0078</name>
</gene>
<dbReference type="CDD" id="cd00063">
    <property type="entry name" value="FN3"/>
    <property type="match status" value="8"/>
</dbReference>
<feature type="domain" description="Fibronectin type-III" evidence="3">
    <location>
        <begin position="638"/>
        <end position="727"/>
    </location>
</feature>
<dbReference type="SUPFAM" id="SSF54001">
    <property type="entry name" value="Cysteine proteinases"/>
    <property type="match status" value="1"/>
</dbReference>
<dbReference type="InterPro" id="IPR036116">
    <property type="entry name" value="FN3_sf"/>
</dbReference>
<dbReference type="InterPro" id="IPR015914">
    <property type="entry name" value="PAPs_N"/>
</dbReference>
<dbReference type="PANTHER" id="PTHR46708">
    <property type="entry name" value="TENASCIN"/>
    <property type="match status" value="1"/>
</dbReference>
<dbReference type="SUPFAM" id="SSF49363">
    <property type="entry name" value="Purple acid phosphatase, N-terminal domain"/>
    <property type="match status" value="1"/>
</dbReference>
<evidence type="ECO:0000259" key="3">
    <source>
        <dbReference type="PROSITE" id="PS50853"/>
    </source>
</evidence>
<dbReference type="InterPro" id="IPR038765">
    <property type="entry name" value="Papain-like_cys_pep_sf"/>
</dbReference>
<evidence type="ECO:0000256" key="1">
    <source>
        <dbReference type="ARBA" id="ARBA00022737"/>
    </source>
</evidence>
<dbReference type="GO" id="GO:0046872">
    <property type="term" value="F:metal ion binding"/>
    <property type="evidence" value="ECO:0007669"/>
    <property type="project" value="InterPro"/>
</dbReference>
<dbReference type="GO" id="GO:0006508">
    <property type="term" value="P:proteolysis"/>
    <property type="evidence" value="ECO:0007669"/>
    <property type="project" value="InterPro"/>
</dbReference>
<comment type="caution">
    <text evidence="4">The sequence shown here is derived from an EMBL/GenBank/DDBJ whole genome shotgun (WGS) entry which is preliminary data.</text>
</comment>
<proteinExistence type="predicted"/>
<protein>
    <recommendedName>
        <fullName evidence="3">Fibronectin type-III domain-containing protein</fullName>
    </recommendedName>
</protein>
<feature type="domain" description="Fibronectin type-III" evidence="3">
    <location>
        <begin position="1108"/>
        <end position="1198"/>
    </location>
</feature>
<organism evidence="4 5">
    <name type="scientific">Candidatus Ozemobacter sibiricus</name>
    <dbReference type="NCBI Taxonomy" id="2268124"/>
    <lineage>
        <taxon>Bacteria</taxon>
        <taxon>Candidatus Ozemobacteria</taxon>
        <taxon>Candidatus Ozemobacterales</taxon>
        <taxon>Candidatus Ozemobacteraceae</taxon>
        <taxon>Candidatus Ozemobacter</taxon>
    </lineage>
</organism>
<dbReference type="InterPro" id="IPR008963">
    <property type="entry name" value="Purple_acid_Pase-like_N"/>
</dbReference>
<evidence type="ECO:0000313" key="4">
    <source>
        <dbReference type="EMBL" id="RCK79438.1"/>
    </source>
</evidence>
<sequence length="1765" mass="186527">MEPPAWDLSLAQVAAALQTASGSSWTAGETAVTLGFSQAEAALLCGALPDPQVPASVLTGALMPSATLENAEQPQGQAATSTVGAVAVEAAAAALPLPALPARFSWREQEGGRLLPAVKAQGKWGTGVAFAVLAAFEARLRLTDQAAAANGLDLSEWDLWYHGTGGRPPVPGGWYPSAALDFLTTTGVVTEEACPYATVPSPPVTKAGQIKHRARSWSLVLGEDALKAAILEGPVVGLMPVKADFFYYRGGIYEPTVGPDVGELAFLLVGYDDEQRCWIGQTSWSASWGENGFFRIRSGWIRPVGFRVVVEPTNSSAASATPASPPAPTTPTLTGEPGAEIVAEIPADPATALGPFIRAVTASTAEVIWSTAAEGVGQVELIEARSGKSQVIPARSAGRFHAALLADLAPQTGYQMRASVQAAGGAAMVSQPLAFITLSVASATPPTPIIFNVAVSRIASQSAVVTFKTDKDAAARIIYQAQTATQTTTRTDLRLQKDHSFTLSNLTGGTLYTFTVQAWIDTGATATSDLEQFTTTEVTPPVITMPAAVQVVATAATIVWQTNEPSTSQVEWGLTPAYGWSTQIDQTLVEGHRMRLTNLTPGTLYHVRVRSKDAAGNEAVGGAFTFTTLTMLEVTPIAVSNASATQVTATSATIVWQSSKPGSSQVDYGLSAGFGWSSPFSPTLTQSHMVSLTGLSPSTQYSYRVRSIDAQGNEAMSGELRFRTPAAPDPTPMVLSNATATQITANTATIVWASNRPSTTQVEYGLTPAYGMITPRNTAMVLGHQVALSGLKPDTDYYYRVSSIDEAGNVASLAAGPFRTVDSVPPTVCDLQVATMTGTTASITFTTSEPAFATVEYGFGDFALSTLPNAVATTTFVVGLTGLTPQRAYRYRVRATDLARNSGLSVERSFTTPDTVGPVIWAVTAGQVTLSTAVITWTTDENSTSQVEWGSTPGVYTATSPFDPTLTRAHVVRISGFDGTVSPVWYYRVWSSDTAGNRSVSEERSFTVPFTLSAIAVSNLTATTASITWESTASATSLVEYGPTTAYGFQAPSIVDPFQLTQNHAVSLTGLNPYTLYNFRVRCRDITGLEVVSKNYTFMTPQSAAPPIISDLITTNITQLSALVSWKTDTDSTTVVDYGTESGRYTMRAVDGGGLTTQHRVTLSGLRGGRTYYYIARSTDAQGREATSTERIFQTPGVPAPVISSVRAVNQTDTSATIYWLTDVACTSQVEYGTTSLLGIQTPLSTAATTTHAVALTNLLGGTAYQYRVRSRHPDTGLESVSPVETFTTQDTTGPVITEVQVIGIGTTTATVIWKTDENADRQVFYWTGSNPVQSTPLGTVLGRTHSVTLVGLSASTTYSFYAQSKDRFNNASTSAIGVFSTLDRTPPVISNVAVVAVAGTVATITFTTDEPAVPQVDYGLTTAYGTTRPLLPAPTGTSHTVLLDGLVPGTTYKFRLRATDLAGNVALTRDYTFTSLDTLPPLISGVTVTSIAENAATIVWRTDELSDTVVEYGTTMALGTTVSRGQLTRDHALALSFLTGNQTYYFKVVSTDASGNTAQAGVYTFKTLDRTPPVITVAPAATTILEESATIEWTTDEPATSRIEYGKTTAYGSVMQITDALTTSHRLVIDGLTPLTTYQFRVRSKDAAGNEVISGNYSFTTPALLLIQNVQLLAVTATQASLLWETSVPATCEIAHGRTNPPTNAGIAEDNVPGVGAPGTSSHTVTLFLDGAPLPSATTYFFQIKATTSNGVTRTSGLRFFLTP</sequence>
<dbReference type="PANTHER" id="PTHR46708:SF2">
    <property type="entry name" value="FIBRONECTIN TYPE-III DOMAIN-CONTAINING PROTEIN"/>
    <property type="match status" value="1"/>
</dbReference>
<dbReference type="InterPro" id="IPR000668">
    <property type="entry name" value="Peptidase_C1A_C"/>
</dbReference>
<feature type="domain" description="Fibronectin type-III" evidence="3">
    <location>
        <begin position="1389"/>
        <end position="1482"/>
    </location>
</feature>
<feature type="domain" description="Fibronectin type-III" evidence="3">
    <location>
        <begin position="1202"/>
        <end position="1292"/>
    </location>
</feature>
<dbReference type="Pfam" id="PF16656">
    <property type="entry name" value="Pur_ac_phosph_N"/>
    <property type="match status" value="4"/>
</dbReference>
<evidence type="ECO:0000313" key="5">
    <source>
        <dbReference type="Proteomes" id="UP000252355"/>
    </source>
</evidence>
<dbReference type="PROSITE" id="PS50853">
    <property type="entry name" value="FN3"/>
    <property type="match status" value="10"/>
</dbReference>
<accession>A0A367ZMT3</accession>
<feature type="domain" description="Fibronectin type-III" evidence="3">
    <location>
        <begin position="1008"/>
        <end position="1103"/>
    </location>
</feature>
<feature type="region of interest" description="Disordered" evidence="2">
    <location>
        <begin position="316"/>
        <end position="336"/>
    </location>
</feature>
<dbReference type="InterPro" id="IPR003961">
    <property type="entry name" value="FN3_dom"/>
</dbReference>
<evidence type="ECO:0000256" key="2">
    <source>
        <dbReference type="SAM" id="MobiDB-lite"/>
    </source>
</evidence>
<dbReference type="GO" id="GO:0003993">
    <property type="term" value="F:acid phosphatase activity"/>
    <property type="evidence" value="ECO:0007669"/>
    <property type="project" value="InterPro"/>
</dbReference>
<keyword evidence="1" id="KW-0677">Repeat</keyword>
<dbReference type="GO" id="GO:0008234">
    <property type="term" value="F:cysteine-type peptidase activity"/>
    <property type="evidence" value="ECO:0007669"/>
    <property type="project" value="InterPro"/>
</dbReference>